<gene>
    <name evidence="2" type="ORF">BDV29DRAFT_158316</name>
</gene>
<proteinExistence type="predicted"/>
<accession>A0A5N5X002</accession>
<keyword evidence="3" id="KW-1185">Reference proteome</keyword>
<feature type="region of interest" description="Disordered" evidence="1">
    <location>
        <begin position="1"/>
        <end position="83"/>
    </location>
</feature>
<evidence type="ECO:0000313" key="3">
    <source>
        <dbReference type="Proteomes" id="UP000326565"/>
    </source>
</evidence>
<dbReference type="AlphaFoldDB" id="A0A5N5X002"/>
<evidence type="ECO:0000256" key="1">
    <source>
        <dbReference type="SAM" id="MobiDB-lite"/>
    </source>
</evidence>
<dbReference type="Proteomes" id="UP000326565">
    <property type="component" value="Unassembled WGS sequence"/>
</dbReference>
<sequence length="83" mass="9178">MTSRYNTRKFSDRVRPKDDETSFTQQDQSGVSDLDPTKQATASQGSQATSANLQSSDTTGASSQQGYSSKYHYVHDELSHPDE</sequence>
<reference evidence="2 3" key="1">
    <citation type="submission" date="2019-04" db="EMBL/GenBank/DDBJ databases">
        <title>Friends and foes A comparative genomics study of 23 Aspergillus species from section Flavi.</title>
        <authorList>
            <consortium name="DOE Joint Genome Institute"/>
            <person name="Kjaerbolling I."/>
            <person name="Vesth T."/>
            <person name="Frisvad J.C."/>
            <person name="Nybo J.L."/>
            <person name="Theobald S."/>
            <person name="Kildgaard S."/>
            <person name="Isbrandt T."/>
            <person name="Kuo A."/>
            <person name="Sato A."/>
            <person name="Lyhne E.K."/>
            <person name="Kogle M.E."/>
            <person name="Wiebenga A."/>
            <person name="Kun R.S."/>
            <person name="Lubbers R.J."/>
            <person name="Makela M.R."/>
            <person name="Barry K."/>
            <person name="Chovatia M."/>
            <person name="Clum A."/>
            <person name="Daum C."/>
            <person name="Haridas S."/>
            <person name="He G."/>
            <person name="LaButti K."/>
            <person name="Lipzen A."/>
            <person name="Mondo S."/>
            <person name="Riley R."/>
            <person name="Salamov A."/>
            <person name="Simmons B.A."/>
            <person name="Magnuson J.K."/>
            <person name="Henrissat B."/>
            <person name="Mortensen U.H."/>
            <person name="Larsen T.O."/>
            <person name="Devries R.P."/>
            <person name="Grigoriev I.V."/>
            <person name="Machida M."/>
            <person name="Baker S.E."/>
            <person name="Andersen M.R."/>
        </authorList>
    </citation>
    <scope>NUCLEOTIDE SEQUENCE [LARGE SCALE GENOMIC DNA]</scope>
    <source>
        <strain evidence="2 3">CBS 151.66</strain>
    </source>
</reference>
<feature type="compositionally biased region" description="Low complexity" evidence="1">
    <location>
        <begin position="37"/>
        <end position="51"/>
    </location>
</feature>
<name>A0A5N5X002_9EURO</name>
<feature type="compositionally biased region" description="Polar residues" evidence="1">
    <location>
        <begin position="22"/>
        <end position="31"/>
    </location>
</feature>
<dbReference type="EMBL" id="ML732241">
    <property type="protein sequence ID" value="KAB8072720.1"/>
    <property type="molecule type" value="Genomic_DNA"/>
</dbReference>
<feature type="compositionally biased region" description="Basic and acidic residues" evidence="1">
    <location>
        <begin position="73"/>
        <end position="83"/>
    </location>
</feature>
<organism evidence="2 3">
    <name type="scientific">Aspergillus leporis</name>
    <dbReference type="NCBI Taxonomy" id="41062"/>
    <lineage>
        <taxon>Eukaryota</taxon>
        <taxon>Fungi</taxon>
        <taxon>Dikarya</taxon>
        <taxon>Ascomycota</taxon>
        <taxon>Pezizomycotina</taxon>
        <taxon>Eurotiomycetes</taxon>
        <taxon>Eurotiomycetidae</taxon>
        <taxon>Eurotiales</taxon>
        <taxon>Aspergillaceae</taxon>
        <taxon>Aspergillus</taxon>
        <taxon>Aspergillus subgen. Circumdati</taxon>
    </lineage>
</organism>
<dbReference type="OrthoDB" id="2137750at2759"/>
<evidence type="ECO:0000313" key="2">
    <source>
        <dbReference type="EMBL" id="KAB8072720.1"/>
    </source>
</evidence>
<feature type="compositionally biased region" description="Polar residues" evidence="1">
    <location>
        <begin position="52"/>
        <end position="68"/>
    </location>
</feature>
<protein>
    <submittedName>
        <fullName evidence="2">Uncharacterized protein</fullName>
    </submittedName>
</protein>
<feature type="compositionally biased region" description="Basic and acidic residues" evidence="1">
    <location>
        <begin position="9"/>
        <end position="20"/>
    </location>
</feature>